<feature type="compositionally biased region" description="Low complexity" evidence="2">
    <location>
        <begin position="783"/>
        <end position="796"/>
    </location>
</feature>
<comment type="caution">
    <text evidence="6">The sequence shown here is derived from an EMBL/GenBank/DDBJ whole genome shotgun (WGS) entry which is preliminary data.</text>
</comment>
<evidence type="ECO:0008006" key="8">
    <source>
        <dbReference type="Google" id="ProtNLM"/>
    </source>
</evidence>
<feature type="compositionally biased region" description="Polar residues" evidence="2">
    <location>
        <begin position="797"/>
        <end position="807"/>
    </location>
</feature>
<keyword evidence="7" id="KW-1185">Reference proteome</keyword>
<name>A0A1A5YAL4_9BACL</name>
<gene>
    <name evidence="6" type="ORF">A7K91_03090</name>
</gene>
<dbReference type="Pfam" id="PF20013">
    <property type="entry name" value="GAP1-N2"/>
    <property type="match status" value="1"/>
</dbReference>
<organism evidence="6 7">
    <name type="scientific">Paenibacillus oryzae</name>
    <dbReference type="NCBI Taxonomy" id="1844972"/>
    <lineage>
        <taxon>Bacteria</taxon>
        <taxon>Bacillati</taxon>
        <taxon>Bacillota</taxon>
        <taxon>Bacilli</taxon>
        <taxon>Bacillales</taxon>
        <taxon>Paenibacillaceae</taxon>
        <taxon>Paenibacillus</taxon>
    </lineage>
</organism>
<feature type="coiled-coil region" evidence="1">
    <location>
        <begin position="597"/>
        <end position="624"/>
    </location>
</feature>
<evidence type="ECO:0000256" key="2">
    <source>
        <dbReference type="SAM" id="MobiDB-lite"/>
    </source>
</evidence>
<dbReference type="InterPro" id="IPR045402">
    <property type="entry name" value="GAP1-N2"/>
</dbReference>
<accession>A0A1A5YAL4</accession>
<dbReference type="RefSeq" id="WP_068687038.1">
    <property type="nucleotide sequence ID" value="NZ_LYPA01000079.1"/>
</dbReference>
<keyword evidence="1" id="KW-0175">Coiled coil</keyword>
<keyword evidence="3" id="KW-0812">Transmembrane</keyword>
<dbReference type="EMBL" id="LYPA01000079">
    <property type="protein sequence ID" value="OBR62608.1"/>
    <property type="molecule type" value="Genomic_DNA"/>
</dbReference>
<feature type="domain" description="GTPase-associated protein 1 N-terminal" evidence="4">
    <location>
        <begin position="7"/>
        <end position="145"/>
    </location>
</feature>
<evidence type="ECO:0000313" key="6">
    <source>
        <dbReference type="EMBL" id="OBR62608.1"/>
    </source>
</evidence>
<sequence length="915" mass="100281">MTQLPQIQQHYYTRARQGIFRATEGLDSVAKSPALEDAFIKKTLHPFCVYLPPHELSQRGEQDYSLYPESLTVFHAESGELVIGRSIMAGADFTGQRDTIFVHHYIVPSKRKEDYLVSGNGIFRIRYFENRFDGSQGQQLPALDDIPFDTDSYIDGQAAVLERLGIDTDKLQQLLWAVMASIASNKKVYVTLNVDVSESATYAKRLTEILFHLLPYELRRHFGFSTYQNEPQPKKYLNLIFVEKGSIRPGERSLDKDYLFDFAGNRFANVDLHGGDHYFLDLAIAFREHPELLAAFFSFAEEALEGCEQAKAMSYTTYNELSALFRISKGKHEVYEINKEGVLTSILGYLKTGGPSSKRQLRQLFEKLVSSEMEAMRTRGSVSAGYAAIMVEYAGHADSRTRQMLIRDLALILHSNWNTQGDEDFTAAVMDSLQQQSDLFAEVIRQLQSQTKYIRVLEDYILARLAPVTDVKGIIEEIMFWNEAAPSVLEETYFPKQCGTKIAQVLGKDRSRIGNGEKLFDLMDELVAVNPALLDLTELVKQTVAHAVLGSLEAEKLTIEEAGRLHYLVYYASEPRSKLASPHSQIVRIAAAATFVWDTKVNELEEMEQTLNKLDEDLFDKVQALLRRQLKGRVEETNYTAVTGAFYIQGFTSGEPEYDYSAMLAYVGHNTGNDEDVFHFLLWLSGAVEVDHRFAGGVRQYFREHNPEALRNKKRVSLLNESGSKEFRKLIQEIERKQLPGYKRFLREQKKLLILLALFLIGAFLTVSIIWIWMDSRHSGDNAEPSPTPSAEATPADTSVPSATPSGETPGASGTPDGGVLPEGEGEAEGSESGGSIDQNGGTGGTGGGAATGSTGTNGGTGGGAATGSTGTNGGTGGGATPGTTGTEGASGAGTPAATPGTNGASGAGAPTATP</sequence>
<proteinExistence type="predicted"/>
<feature type="domain" description="GTPase-associated protein 1 middle" evidence="5">
    <location>
        <begin position="161"/>
        <end position="263"/>
    </location>
</feature>
<dbReference type="InterPro" id="IPR045401">
    <property type="entry name" value="GAP1-M"/>
</dbReference>
<reference evidence="6 7" key="1">
    <citation type="submission" date="2016-05" db="EMBL/GenBank/DDBJ databases">
        <title>Paenibacillus oryzae. sp. nov., isolated from the rice root.</title>
        <authorList>
            <person name="Zhang J."/>
            <person name="Zhang X."/>
        </authorList>
    </citation>
    <scope>NUCLEOTIDE SEQUENCE [LARGE SCALE GENOMIC DNA]</scope>
    <source>
        <strain evidence="6 7">1DrF-4</strain>
    </source>
</reference>
<dbReference type="STRING" id="1844972.A7K91_03090"/>
<evidence type="ECO:0000256" key="1">
    <source>
        <dbReference type="SAM" id="Coils"/>
    </source>
</evidence>
<evidence type="ECO:0000313" key="7">
    <source>
        <dbReference type="Proteomes" id="UP000092024"/>
    </source>
</evidence>
<evidence type="ECO:0000256" key="3">
    <source>
        <dbReference type="SAM" id="Phobius"/>
    </source>
</evidence>
<dbReference type="OrthoDB" id="2931061at2"/>
<dbReference type="Proteomes" id="UP000092024">
    <property type="component" value="Unassembled WGS sequence"/>
</dbReference>
<feature type="compositionally biased region" description="Low complexity" evidence="2">
    <location>
        <begin position="882"/>
        <end position="915"/>
    </location>
</feature>
<protein>
    <recommendedName>
        <fullName evidence="8">Glycosyltransferase</fullName>
    </recommendedName>
</protein>
<feature type="transmembrane region" description="Helical" evidence="3">
    <location>
        <begin position="752"/>
        <end position="774"/>
    </location>
</feature>
<keyword evidence="3" id="KW-0472">Membrane</keyword>
<keyword evidence="3" id="KW-1133">Transmembrane helix</keyword>
<dbReference type="AlphaFoldDB" id="A0A1A5YAL4"/>
<dbReference type="Pfam" id="PF20014">
    <property type="entry name" value="GAP1-M"/>
    <property type="match status" value="1"/>
</dbReference>
<feature type="region of interest" description="Disordered" evidence="2">
    <location>
        <begin position="780"/>
        <end position="915"/>
    </location>
</feature>
<evidence type="ECO:0000259" key="5">
    <source>
        <dbReference type="Pfam" id="PF20014"/>
    </source>
</evidence>
<evidence type="ECO:0000259" key="4">
    <source>
        <dbReference type="Pfam" id="PF20013"/>
    </source>
</evidence>
<feature type="compositionally biased region" description="Gly residues" evidence="2">
    <location>
        <begin position="841"/>
        <end position="881"/>
    </location>
</feature>